<evidence type="ECO:0000259" key="5">
    <source>
        <dbReference type="PROSITE" id="PS50931"/>
    </source>
</evidence>
<feature type="domain" description="HTH lysR-type" evidence="5">
    <location>
        <begin position="1"/>
        <end position="59"/>
    </location>
</feature>
<dbReference type="InterPro" id="IPR036390">
    <property type="entry name" value="WH_DNA-bd_sf"/>
</dbReference>
<dbReference type="Gene3D" id="3.40.190.290">
    <property type="match status" value="1"/>
</dbReference>
<dbReference type="CDD" id="cd08422">
    <property type="entry name" value="PBP2_CrgA_like"/>
    <property type="match status" value="1"/>
</dbReference>
<keyword evidence="2" id="KW-0805">Transcription regulation</keyword>
<dbReference type="Gene3D" id="1.10.10.10">
    <property type="entry name" value="Winged helix-like DNA-binding domain superfamily/Winged helix DNA-binding domain"/>
    <property type="match status" value="1"/>
</dbReference>
<keyword evidence="4" id="KW-0804">Transcription</keyword>
<dbReference type="AlphaFoldDB" id="A0A7Y8H1G9"/>
<organism evidence="6 7">
    <name type="scientific">Hydrogenophaga aromaticivorans</name>
    <dbReference type="NCBI Taxonomy" id="2610898"/>
    <lineage>
        <taxon>Bacteria</taxon>
        <taxon>Pseudomonadati</taxon>
        <taxon>Pseudomonadota</taxon>
        <taxon>Betaproteobacteria</taxon>
        <taxon>Burkholderiales</taxon>
        <taxon>Comamonadaceae</taxon>
        <taxon>Hydrogenophaga</taxon>
    </lineage>
</organism>
<reference evidence="6 7" key="1">
    <citation type="submission" date="2019-09" db="EMBL/GenBank/DDBJ databases">
        <title>Hydrogenophaga aromatica sp. nov., isolated from a para-xylene-degrading enrichment culture.</title>
        <authorList>
            <person name="Tancsics A."/>
            <person name="Banerjee S."/>
        </authorList>
    </citation>
    <scope>NUCLEOTIDE SEQUENCE [LARGE SCALE GENOMIC DNA]</scope>
    <source>
        <strain evidence="6 7">D2P1</strain>
    </source>
</reference>
<dbReference type="PROSITE" id="PS50931">
    <property type="entry name" value="HTH_LYSR"/>
    <property type="match status" value="1"/>
</dbReference>
<dbReference type="Pfam" id="PF03466">
    <property type="entry name" value="LysR_substrate"/>
    <property type="match status" value="1"/>
</dbReference>
<accession>A0A7Y8H1G9</accession>
<comment type="caution">
    <text evidence="6">The sequence shown here is derived from an EMBL/GenBank/DDBJ whole genome shotgun (WGS) entry which is preliminary data.</text>
</comment>
<proteinExistence type="inferred from homology"/>
<dbReference type="GO" id="GO:0043565">
    <property type="term" value="F:sequence-specific DNA binding"/>
    <property type="evidence" value="ECO:0007669"/>
    <property type="project" value="TreeGrafter"/>
</dbReference>
<dbReference type="InterPro" id="IPR058163">
    <property type="entry name" value="LysR-type_TF_proteobact-type"/>
</dbReference>
<protein>
    <submittedName>
        <fullName evidence="6">LysR family transcriptional regulator</fullName>
    </submittedName>
</protein>
<comment type="similarity">
    <text evidence="1">Belongs to the LysR transcriptional regulatory family.</text>
</comment>
<dbReference type="InterPro" id="IPR000847">
    <property type="entry name" value="LysR_HTH_N"/>
</dbReference>
<dbReference type="EMBL" id="VYGV01000024">
    <property type="protein sequence ID" value="NWF47867.1"/>
    <property type="molecule type" value="Genomic_DNA"/>
</dbReference>
<dbReference type="GO" id="GO:0003700">
    <property type="term" value="F:DNA-binding transcription factor activity"/>
    <property type="evidence" value="ECO:0007669"/>
    <property type="project" value="InterPro"/>
</dbReference>
<name>A0A7Y8H1G9_9BURK</name>
<dbReference type="GO" id="GO:0006351">
    <property type="term" value="P:DNA-templated transcription"/>
    <property type="evidence" value="ECO:0007669"/>
    <property type="project" value="TreeGrafter"/>
</dbReference>
<dbReference type="InterPro" id="IPR005119">
    <property type="entry name" value="LysR_subst-bd"/>
</dbReference>
<dbReference type="FunFam" id="1.10.10.10:FF:000001">
    <property type="entry name" value="LysR family transcriptional regulator"/>
    <property type="match status" value="1"/>
</dbReference>
<evidence type="ECO:0000256" key="1">
    <source>
        <dbReference type="ARBA" id="ARBA00009437"/>
    </source>
</evidence>
<dbReference type="PANTHER" id="PTHR30537:SF35">
    <property type="entry name" value="TRANSCRIPTIONAL REGULATORY PROTEIN"/>
    <property type="match status" value="1"/>
</dbReference>
<keyword evidence="7" id="KW-1185">Reference proteome</keyword>
<dbReference type="Pfam" id="PF00126">
    <property type="entry name" value="HTH_1"/>
    <property type="match status" value="1"/>
</dbReference>
<evidence type="ECO:0000256" key="4">
    <source>
        <dbReference type="ARBA" id="ARBA00023163"/>
    </source>
</evidence>
<dbReference type="Proteomes" id="UP000545507">
    <property type="component" value="Unassembled WGS sequence"/>
</dbReference>
<dbReference type="SUPFAM" id="SSF46785">
    <property type="entry name" value="Winged helix' DNA-binding domain"/>
    <property type="match status" value="1"/>
</dbReference>
<dbReference type="PANTHER" id="PTHR30537">
    <property type="entry name" value="HTH-TYPE TRANSCRIPTIONAL REGULATOR"/>
    <property type="match status" value="1"/>
</dbReference>
<dbReference type="InterPro" id="IPR036388">
    <property type="entry name" value="WH-like_DNA-bd_sf"/>
</dbReference>
<keyword evidence="3" id="KW-0238">DNA-binding</keyword>
<dbReference type="SUPFAM" id="SSF53850">
    <property type="entry name" value="Periplasmic binding protein-like II"/>
    <property type="match status" value="1"/>
</dbReference>
<gene>
    <name evidence="6" type="ORF">F3K02_21815</name>
</gene>
<sequence length="310" mass="34464">MDRLTSMRVFLRVIDEGSFAAAARALDMSPAVVTRLVADLEDHLGTRLLHRTTRRQSLTEAGEQYLQRVRHILQDLDEADAVVSSHTHTLSGVLRILAPPVLATYVLAPLITGFRQAYPDIRLDIEVESHRDPPIEDFDITLLGASDGFDGDVIARKVISTEAILVASPAYLARRGVPQTPADLQQHDCLRIKPDGLRSRYWRLFRSDDENEQVELDVTPVLWANHTDTLQRAALDGAGITGATVEIAAPHLASGALVRVLRPWIAGRYTLYAALPSRKFMPQRTRVFLDYLTEQTRLGVAQALSACERC</sequence>
<evidence type="ECO:0000313" key="6">
    <source>
        <dbReference type="EMBL" id="NWF47867.1"/>
    </source>
</evidence>
<evidence type="ECO:0000256" key="2">
    <source>
        <dbReference type="ARBA" id="ARBA00023015"/>
    </source>
</evidence>
<dbReference type="RefSeq" id="WP_177137888.1">
    <property type="nucleotide sequence ID" value="NZ_JAGPWB010000007.1"/>
</dbReference>
<evidence type="ECO:0000256" key="3">
    <source>
        <dbReference type="ARBA" id="ARBA00023125"/>
    </source>
</evidence>
<evidence type="ECO:0000313" key="7">
    <source>
        <dbReference type="Proteomes" id="UP000545507"/>
    </source>
</evidence>